<proteinExistence type="predicted"/>
<evidence type="ECO:0000313" key="2">
    <source>
        <dbReference type="Proteomes" id="UP000261079"/>
    </source>
</evidence>
<comment type="caution">
    <text evidence="1">The sequence shown here is derived from an EMBL/GenBank/DDBJ whole genome shotgun (WGS) entry which is preliminary data.</text>
</comment>
<protein>
    <submittedName>
        <fullName evidence="1">Uncharacterized protein</fullName>
    </submittedName>
</protein>
<dbReference type="Proteomes" id="UP000261079">
    <property type="component" value="Unassembled WGS sequence"/>
</dbReference>
<organism evidence="1 2">
    <name type="scientific">Faecalibacterium prausnitzii</name>
    <dbReference type="NCBI Taxonomy" id="853"/>
    <lineage>
        <taxon>Bacteria</taxon>
        <taxon>Bacillati</taxon>
        <taxon>Bacillota</taxon>
        <taxon>Clostridia</taxon>
        <taxon>Eubacteriales</taxon>
        <taxon>Oscillospiraceae</taxon>
        <taxon>Faecalibacterium</taxon>
    </lineage>
</organism>
<evidence type="ECO:0000313" key="1">
    <source>
        <dbReference type="EMBL" id="RGC06117.1"/>
    </source>
</evidence>
<dbReference type="AlphaFoldDB" id="A0A3E2V6C8"/>
<sequence>MAPSSCFVQLHSHLAGHCPNNSSLNPPLAAVVVVAPKGGADKKIIILCNIPSRSFVSHLNSV</sequence>
<accession>A0A3E2V6C8</accession>
<gene>
    <name evidence="1" type="ORF">DW905_06735</name>
</gene>
<dbReference type="EMBL" id="QVEZ01000003">
    <property type="protein sequence ID" value="RGC06117.1"/>
    <property type="molecule type" value="Genomic_DNA"/>
</dbReference>
<reference evidence="1 2" key="1">
    <citation type="submission" date="2018-08" db="EMBL/GenBank/DDBJ databases">
        <title>A genome reference for cultivated species of the human gut microbiota.</title>
        <authorList>
            <person name="Zou Y."/>
            <person name="Xue W."/>
            <person name="Luo G."/>
        </authorList>
    </citation>
    <scope>NUCLEOTIDE SEQUENCE [LARGE SCALE GENOMIC DNA]</scope>
    <source>
        <strain evidence="1 2">AM42-11AC</strain>
    </source>
</reference>
<name>A0A3E2V6C8_9FIRM</name>